<accession>A0ABW4S637</accession>
<dbReference type="InterPro" id="IPR036097">
    <property type="entry name" value="HisK_dim/P_sf"/>
</dbReference>
<dbReference type="InterPro" id="IPR036890">
    <property type="entry name" value="HATPase_C_sf"/>
</dbReference>
<comment type="caution">
    <text evidence="14">The sequence shown here is derived from an EMBL/GenBank/DDBJ whole genome shotgun (WGS) entry which is preliminary data.</text>
</comment>
<evidence type="ECO:0000256" key="11">
    <source>
        <dbReference type="SAM" id="Phobius"/>
    </source>
</evidence>
<comment type="catalytic activity">
    <reaction evidence="1">
        <text>ATP + protein L-histidine = ADP + protein N-phospho-L-histidine.</text>
        <dbReference type="EC" id="2.7.13.3"/>
    </reaction>
</comment>
<sequence>MTTDPAQAAPTRSFSIWRSTPLRLGLMLAAVFTLCGIVTFAGAYVVVRADRIRAIEANLDQHVASFSAARLPLALGAQVAADAAATDARDRIFAYISPLGPRVGNAAVEVQDDGVLLSPLPGRPPLSRDGYLSRVVPMAGGLLIVAETRTPLVLVRRTFLILAAVGLLPTALAAFLSGYALARRADRRMREVETALDRLAAGDLSARVPDRRTGLEDLDLIADRVNRMARAQEAATASLRQVTTDIAHDLKTPVQRIAVLLHRLRDDHPEGSAATLAEAALNEAERAAGMFQGLLTIAEIEGAGGGDPAPLIDLGQIAATLAEVFEPAAAETGHRLLLDLPPGPARIRGDRALVGRMVSNLLDNALRHTPDGTEVTLSVRVSAGGITLGVADRGPGIPPEERARVVQRLYRLDRSRNTPGHGLGLSLVAAIAGRHGAELSLGDNDPGLRIEVMFPHPPAAG</sequence>
<keyword evidence="7 14" id="KW-0418">Kinase</keyword>
<dbReference type="SUPFAM" id="SSF47384">
    <property type="entry name" value="Homodimeric domain of signal transducing histidine kinase"/>
    <property type="match status" value="1"/>
</dbReference>
<dbReference type="PROSITE" id="PS50109">
    <property type="entry name" value="HIS_KIN"/>
    <property type="match status" value="1"/>
</dbReference>
<reference evidence="15" key="1">
    <citation type="journal article" date="2019" name="Int. J. Syst. Evol. Microbiol.">
        <title>The Global Catalogue of Microorganisms (GCM) 10K type strain sequencing project: providing services to taxonomists for standard genome sequencing and annotation.</title>
        <authorList>
            <consortium name="The Broad Institute Genomics Platform"/>
            <consortium name="The Broad Institute Genome Sequencing Center for Infectious Disease"/>
            <person name="Wu L."/>
            <person name="Ma J."/>
        </authorList>
    </citation>
    <scope>NUCLEOTIDE SEQUENCE [LARGE SCALE GENOMIC DNA]</scope>
    <source>
        <strain evidence="15">CGMCC 4.7242</strain>
    </source>
</reference>
<dbReference type="InterPro" id="IPR003660">
    <property type="entry name" value="HAMP_dom"/>
</dbReference>
<evidence type="ECO:0000256" key="9">
    <source>
        <dbReference type="ARBA" id="ARBA00023012"/>
    </source>
</evidence>
<keyword evidence="8 11" id="KW-1133">Transmembrane helix</keyword>
<evidence type="ECO:0000313" key="14">
    <source>
        <dbReference type="EMBL" id="MFD1913050.1"/>
    </source>
</evidence>
<evidence type="ECO:0000256" key="5">
    <source>
        <dbReference type="ARBA" id="ARBA00022679"/>
    </source>
</evidence>
<evidence type="ECO:0000259" key="13">
    <source>
        <dbReference type="PROSITE" id="PS50885"/>
    </source>
</evidence>
<dbReference type="EMBL" id="JBHUGH010000009">
    <property type="protein sequence ID" value="MFD1913050.1"/>
    <property type="molecule type" value="Genomic_DNA"/>
</dbReference>
<dbReference type="InterPro" id="IPR050428">
    <property type="entry name" value="TCS_sensor_his_kinase"/>
</dbReference>
<keyword evidence="6 11" id="KW-0812">Transmembrane</keyword>
<dbReference type="InterPro" id="IPR003594">
    <property type="entry name" value="HATPase_dom"/>
</dbReference>
<dbReference type="InterPro" id="IPR005467">
    <property type="entry name" value="His_kinase_dom"/>
</dbReference>
<keyword evidence="4" id="KW-0597">Phosphoprotein</keyword>
<keyword evidence="5" id="KW-0808">Transferase</keyword>
<proteinExistence type="predicted"/>
<dbReference type="Pfam" id="PF02518">
    <property type="entry name" value="HATPase_c"/>
    <property type="match status" value="1"/>
</dbReference>
<dbReference type="SMART" id="SM00387">
    <property type="entry name" value="HATPase_c"/>
    <property type="match status" value="1"/>
</dbReference>
<evidence type="ECO:0000256" key="7">
    <source>
        <dbReference type="ARBA" id="ARBA00022777"/>
    </source>
</evidence>
<dbReference type="PANTHER" id="PTHR45436:SF8">
    <property type="entry name" value="HISTIDINE KINASE"/>
    <property type="match status" value="1"/>
</dbReference>
<dbReference type="PANTHER" id="PTHR45436">
    <property type="entry name" value="SENSOR HISTIDINE KINASE YKOH"/>
    <property type="match status" value="1"/>
</dbReference>
<evidence type="ECO:0000256" key="3">
    <source>
        <dbReference type="ARBA" id="ARBA00012438"/>
    </source>
</evidence>
<comment type="subcellular location">
    <subcellularLocation>
        <location evidence="2">Membrane</location>
    </subcellularLocation>
</comment>
<evidence type="ECO:0000259" key="12">
    <source>
        <dbReference type="PROSITE" id="PS50109"/>
    </source>
</evidence>
<dbReference type="GO" id="GO:0016301">
    <property type="term" value="F:kinase activity"/>
    <property type="evidence" value="ECO:0007669"/>
    <property type="project" value="UniProtKB-KW"/>
</dbReference>
<dbReference type="Gene3D" id="3.30.565.10">
    <property type="entry name" value="Histidine kinase-like ATPase, C-terminal domain"/>
    <property type="match status" value="1"/>
</dbReference>
<feature type="domain" description="Histidine kinase" evidence="12">
    <location>
        <begin position="245"/>
        <end position="458"/>
    </location>
</feature>
<feature type="transmembrane region" description="Helical" evidence="11">
    <location>
        <begin position="159"/>
        <end position="182"/>
    </location>
</feature>
<dbReference type="SUPFAM" id="SSF55874">
    <property type="entry name" value="ATPase domain of HSP90 chaperone/DNA topoisomerase II/histidine kinase"/>
    <property type="match status" value="1"/>
</dbReference>
<keyword evidence="10 11" id="KW-0472">Membrane</keyword>
<gene>
    <name evidence="14" type="ORF">ACFSGJ_12585</name>
</gene>
<evidence type="ECO:0000256" key="1">
    <source>
        <dbReference type="ARBA" id="ARBA00000085"/>
    </source>
</evidence>
<dbReference type="PROSITE" id="PS50885">
    <property type="entry name" value="HAMP"/>
    <property type="match status" value="1"/>
</dbReference>
<feature type="domain" description="HAMP" evidence="13">
    <location>
        <begin position="183"/>
        <end position="237"/>
    </location>
</feature>
<dbReference type="CDD" id="cd06225">
    <property type="entry name" value="HAMP"/>
    <property type="match status" value="1"/>
</dbReference>
<dbReference type="Gene3D" id="1.10.287.130">
    <property type="match status" value="1"/>
</dbReference>
<name>A0ABW4S637_9RHOB</name>
<dbReference type="RefSeq" id="WP_390262252.1">
    <property type="nucleotide sequence ID" value="NZ_JBHUGH010000009.1"/>
</dbReference>
<evidence type="ECO:0000256" key="6">
    <source>
        <dbReference type="ARBA" id="ARBA00022692"/>
    </source>
</evidence>
<dbReference type="CDD" id="cd00075">
    <property type="entry name" value="HATPase"/>
    <property type="match status" value="1"/>
</dbReference>
<feature type="transmembrane region" description="Helical" evidence="11">
    <location>
        <begin position="24"/>
        <end position="47"/>
    </location>
</feature>
<dbReference type="Proteomes" id="UP001597353">
    <property type="component" value="Unassembled WGS sequence"/>
</dbReference>
<organism evidence="14 15">
    <name type="scientific">Halodurantibacterium flavum</name>
    <dbReference type="NCBI Taxonomy" id="1382802"/>
    <lineage>
        <taxon>Bacteria</taxon>
        <taxon>Pseudomonadati</taxon>
        <taxon>Pseudomonadota</taxon>
        <taxon>Alphaproteobacteria</taxon>
        <taxon>Rhodobacterales</taxon>
        <taxon>Paracoccaceae</taxon>
        <taxon>Halodurantibacterium</taxon>
    </lineage>
</organism>
<evidence type="ECO:0000313" key="15">
    <source>
        <dbReference type="Proteomes" id="UP001597353"/>
    </source>
</evidence>
<keyword evidence="9" id="KW-0902">Two-component regulatory system</keyword>
<dbReference type="EC" id="2.7.13.3" evidence="3"/>
<protein>
    <recommendedName>
        <fullName evidence="3">histidine kinase</fullName>
        <ecNumber evidence="3">2.7.13.3</ecNumber>
    </recommendedName>
</protein>
<dbReference type="InterPro" id="IPR004358">
    <property type="entry name" value="Sig_transdc_His_kin-like_C"/>
</dbReference>
<dbReference type="CDD" id="cd00082">
    <property type="entry name" value="HisKA"/>
    <property type="match status" value="1"/>
</dbReference>
<dbReference type="PRINTS" id="PR00344">
    <property type="entry name" value="BCTRLSENSOR"/>
</dbReference>
<dbReference type="InterPro" id="IPR003661">
    <property type="entry name" value="HisK_dim/P_dom"/>
</dbReference>
<keyword evidence="15" id="KW-1185">Reference proteome</keyword>
<dbReference type="Pfam" id="PF00512">
    <property type="entry name" value="HisKA"/>
    <property type="match status" value="1"/>
</dbReference>
<dbReference type="SMART" id="SM00388">
    <property type="entry name" value="HisKA"/>
    <property type="match status" value="1"/>
</dbReference>
<evidence type="ECO:0000256" key="10">
    <source>
        <dbReference type="ARBA" id="ARBA00023136"/>
    </source>
</evidence>
<evidence type="ECO:0000256" key="4">
    <source>
        <dbReference type="ARBA" id="ARBA00022553"/>
    </source>
</evidence>
<evidence type="ECO:0000256" key="8">
    <source>
        <dbReference type="ARBA" id="ARBA00022989"/>
    </source>
</evidence>
<evidence type="ECO:0000256" key="2">
    <source>
        <dbReference type="ARBA" id="ARBA00004370"/>
    </source>
</evidence>